<gene>
    <name evidence="2" type="ORF">J2S08_003921</name>
</gene>
<dbReference type="RefSeq" id="WP_307232526.1">
    <property type="nucleotide sequence ID" value="NZ_JAUSTT010000032.1"/>
</dbReference>
<dbReference type="PANTHER" id="PTHR30383:SF29">
    <property type="entry name" value="SGNH HYDROLASE-TYPE ESTERASE DOMAIN-CONTAINING PROTEIN"/>
    <property type="match status" value="1"/>
</dbReference>
<feature type="domain" description="SGNH hydrolase-type esterase" evidence="1">
    <location>
        <begin position="17"/>
        <end position="197"/>
    </location>
</feature>
<dbReference type="EMBL" id="JAUSTT010000032">
    <property type="protein sequence ID" value="MDQ0178027.1"/>
    <property type="molecule type" value="Genomic_DNA"/>
</dbReference>
<keyword evidence="3" id="KW-1185">Reference proteome</keyword>
<dbReference type="InterPro" id="IPR036514">
    <property type="entry name" value="SGNH_hydro_sf"/>
</dbReference>
<evidence type="ECO:0000313" key="3">
    <source>
        <dbReference type="Proteomes" id="UP001223586"/>
    </source>
</evidence>
<evidence type="ECO:0000313" key="2">
    <source>
        <dbReference type="EMBL" id="MDQ0178027.1"/>
    </source>
</evidence>
<dbReference type="SUPFAM" id="SSF52266">
    <property type="entry name" value="SGNH hydrolase"/>
    <property type="match status" value="1"/>
</dbReference>
<dbReference type="CDD" id="cd00229">
    <property type="entry name" value="SGNH_hydrolase"/>
    <property type="match status" value="1"/>
</dbReference>
<protein>
    <submittedName>
        <fullName evidence="2">Lysophospholipase L1-like esterase</fullName>
    </submittedName>
</protein>
<dbReference type="PANTHER" id="PTHR30383">
    <property type="entry name" value="THIOESTERASE 1/PROTEASE 1/LYSOPHOSPHOLIPASE L1"/>
    <property type="match status" value="1"/>
</dbReference>
<organism evidence="2 3">
    <name type="scientific">Bacillus chungangensis</name>
    <dbReference type="NCBI Taxonomy" id="587633"/>
    <lineage>
        <taxon>Bacteria</taxon>
        <taxon>Bacillati</taxon>
        <taxon>Bacillota</taxon>
        <taxon>Bacilli</taxon>
        <taxon>Bacillales</taxon>
        <taxon>Bacillaceae</taxon>
        <taxon>Bacillus</taxon>
    </lineage>
</organism>
<dbReference type="Proteomes" id="UP001223586">
    <property type="component" value="Unassembled WGS sequence"/>
</dbReference>
<dbReference type="Pfam" id="PF13472">
    <property type="entry name" value="Lipase_GDSL_2"/>
    <property type="match status" value="1"/>
</dbReference>
<dbReference type="InterPro" id="IPR013830">
    <property type="entry name" value="SGNH_hydro"/>
</dbReference>
<sequence length="209" mass="23280">MSRNRSKWHQKNWVTLGDSISATGVFQALMNKEIEFGDIENKAYSGGSMTGPDASSTTVIGKSIDYACVDIVTIFAGTNDFKLNRTLGIIGSVFDTTFDTNTFYGAYRSLLDYIIASNPNTRIYLWTPLHRDNAGYTIESTNTAGHKLIDYVEAIRQIAVMYSLPVLDLYNNSGINTKNLSTYTNDGLHPNNKGYERIAELAIPFINNY</sequence>
<accession>A0ABT9WXK4</accession>
<name>A0ABT9WXK4_9BACI</name>
<dbReference type="Gene3D" id="3.40.50.1110">
    <property type="entry name" value="SGNH hydrolase"/>
    <property type="match status" value="1"/>
</dbReference>
<proteinExistence type="predicted"/>
<reference evidence="2 3" key="1">
    <citation type="submission" date="2023-07" db="EMBL/GenBank/DDBJ databases">
        <title>Genomic Encyclopedia of Type Strains, Phase IV (KMG-IV): sequencing the most valuable type-strain genomes for metagenomic binning, comparative biology and taxonomic classification.</title>
        <authorList>
            <person name="Goeker M."/>
        </authorList>
    </citation>
    <scope>NUCLEOTIDE SEQUENCE [LARGE SCALE GENOMIC DNA]</scope>
    <source>
        <strain evidence="2 3">DSM 23837</strain>
    </source>
</reference>
<evidence type="ECO:0000259" key="1">
    <source>
        <dbReference type="Pfam" id="PF13472"/>
    </source>
</evidence>
<dbReference type="InterPro" id="IPR051532">
    <property type="entry name" value="Ester_Hydrolysis_Enzymes"/>
</dbReference>
<comment type="caution">
    <text evidence="2">The sequence shown here is derived from an EMBL/GenBank/DDBJ whole genome shotgun (WGS) entry which is preliminary data.</text>
</comment>